<evidence type="ECO:0000256" key="6">
    <source>
        <dbReference type="ARBA" id="ARBA00023306"/>
    </source>
</evidence>
<keyword evidence="5" id="KW-0539">Nucleus</keyword>
<gene>
    <name evidence="9" type="ORF">KUTeg_003348</name>
</gene>
<evidence type="ECO:0000256" key="1">
    <source>
        <dbReference type="ARBA" id="ARBA00004123"/>
    </source>
</evidence>
<protein>
    <submittedName>
        <fullName evidence="9">Uncharacterized protein</fullName>
    </submittedName>
</protein>
<evidence type="ECO:0000256" key="8">
    <source>
        <dbReference type="SAM" id="MobiDB-lite"/>
    </source>
</evidence>
<evidence type="ECO:0000256" key="7">
    <source>
        <dbReference type="SAM" id="Coils"/>
    </source>
</evidence>
<comment type="subcellular location">
    <subcellularLocation>
        <location evidence="1">Nucleus</location>
    </subcellularLocation>
</comment>
<sequence length="556" mass="64949">MDSPGDNTAIIRMKRDFDSFLSSSRGRSFNRLDLSRSVVNDDNTNQSQSSLSVRSLLEKEKESLVKDAEIAAAKSQISSLESKVSDLQTSNKRARIEYEKKYDCIKSKTEHELGKINELKAQIKTLAEKEKQLKEELDEYRDQLKNTKTETEKQIMSLHKDKLKLQEEIQQMRESSWKENMDYKNEVIKLKNQLQLSENDLEETQAQLDLQKKRCIEMTSQLKDSEDSKAKENELQQKIKEFELKISLMEEDSVVAATMKSQLLSMPELKEEVERLRLDNEHLRDIQENNLLLKEQAESWKSRLERMENKYTECAKLEVENAELKSRLEKWETANSDGSKISTPSQLKRQLSHLQGLEAIMLEKQGQLQTSLHSREEEIRTLKQNYETLKEQLTQEQSKNQQYVDVMKRQQRKIVLLSKERDGYKRVIDSYESEVTVNIGAQTASRIQQLEEIVQAYRKQTEQLETELNRVSTEVQHSRSNGVKGNSTMDSGQPSKSVAESEVDQKIILQLRERIASLEKELEKIAEEKFILETRIEQRHLQGDYDPTRQKFYIFP</sequence>
<name>A0ABQ9FNP7_TEGGR</name>
<evidence type="ECO:0000313" key="10">
    <source>
        <dbReference type="Proteomes" id="UP001217089"/>
    </source>
</evidence>
<dbReference type="EMBL" id="JARBDR010000214">
    <property type="protein sequence ID" value="KAJ8318257.1"/>
    <property type="molecule type" value="Genomic_DNA"/>
</dbReference>
<dbReference type="SUPFAM" id="SSF75704">
    <property type="entry name" value="Mitotic arrest deficient-like 1, Mad1"/>
    <property type="match status" value="1"/>
</dbReference>
<dbReference type="Pfam" id="PF05557">
    <property type="entry name" value="MAD"/>
    <property type="match status" value="1"/>
</dbReference>
<feature type="compositionally biased region" description="Polar residues" evidence="8">
    <location>
        <begin position="470"/>
        <end position="498"/>
    </location>
</feature>
<keyword evidence="6" id="KW-0131">Cell cycle</keyword>
<dbReference type="Proteomes" id="UP001217089">
    <property type="component" value="Unassembled WGS sequence"/>
</dbReference>
<evidence type="ECO:0000313" key="9">
    <source>
        <dbReference type="EMBL" id="KAJ8318257.1"/>
    </source>
</evidence>
<evidence type="ECO:0000256" key="3">
    <source>
        <dbReference type="ARBA" id="ARBA00022618"/>
    </source>
</evidence>
<keyword evidence="10" id="KW-1185">Reference proteome</keyword>
<dbReference type="PANTHER" id="PTHR23168">
    <property type="entry name" value="MITOTIC SPINDLE ASSEMBLY CHECKPOINT PROTEIN MAD1 MITOTIC ARREST DEFICIENT-LIKE PROTEIN 1"/>
    <property type="match status" value="1"/>
</dbReference>
<comment type="caution">
    <text evidence="9">The sequence shown here is derived from an EMBL/GenBank/DDBJ whole genome shotgun (WGS) entry which is preliminary data.</text>
</comment>
<dbReference type="InterPro" id="IPR008672">
    <property type="entry name" value="Mad1"/>
</dbReference>
<evidence type="ECO:0000256" key="2">
    <source>
        <dbReference type="ARBA" id="ARBA00008029"/>
    </source>
</evidence>
<keyword evidence="7" id="KW-0175">Coiled coil</keyword>
<feature type="coiled-coil region" evidence="7">
    <location>
        <begin position="372"/>
        <end position="406"/>
    </location>
</feature>
<dbReference type="PANTHER" id="PTHR23168:SF0">
    <property type="entry name" value="MITOTIC SPINDLE ASSEMBLY CHECKPOINT PROTEIN MAD1"/>
    <property type="match status" value="1"/>
</dbReference>
<evidence type="ECO:0000256" key="4">
    <source>
        <dbReference type="ARBA" id="ARBA00022776"/>
    </source>
</evidence>
<comment type="similarity">
    <text evidence="2">Belongs to the MAD1 family.</text>
</comment>
<keyword evidence="4" id="KW-0498">Mitosis</keyword>
<accession>A0ABQ9FNP7</accession>
<evidence type="ECO:0000256" key="5">
    <source>
        <dbReference type="ARBA" id="ARBA00023242"/>
    </source>
</evidence>
<feature type="coiled-coil region" evidence="7">
    <location>
        <begin position="508"/>
        <end position="535"/>
    </location>
</feature>
<feature type="coiled-coil region" evidence="7">
    <location>
        <begin position="70"/>
        <end position="334"/>
    </location>
</feature>
<proteinExistence type="inferred from homology"/>
<feature type="region of interest" description="Disordered" evidence="8">
    <location>
        <begin position="470"/>
        <end position="499"/>
    </location>
</feature>
<reference evidence="9 10" key="1">
    <citation type="submission" date="2022-12" db="EMBL/GenBank/DDBJ databases">
        <title>Chromosome-level genome of Tegillarca granosa.</title>
        <authorList>
            <person name="Kim J."/>
        </authorList>
    </citation>
    <scope>NUCLEOTIDE SEQUENCE [LARGE SCALE GENOMIC DNA]</scope>
    <source>
        <strain evidence="9">Teg-2019</strain>
        <tissue evidence="9">Adductor muscle</tissue>
    </source>
</reference>
<dbReference type="Gene3D" id="6.10.250.90">
    <property type="match status" value="1"/>
</dbReference>
<keyword evidence="3" id="KW-0132">Cell division</keyword>
<organism evidence="9 10">
    <name type="scientific">Tegillarca granosa</name>
    <name type="common">Malaysian cockle</name>
    <name type="synonym">Anadara granosa</name>
    <dbReference type="NCBI Taxonomy" id="220873"/>
    <lineage>
        <taxon>Eukaryota</taxon>
        <taxon>Metazoa</taxon>
        <taxon>Spiralia</taxon>
        <taxon>Lophotrochozoa</taxon>
        <taxon>Mollusca</taxon>
        <taxon>Bivalvia</taxon>
        <taxon>Autobranchia</taxon>
        <taxon>Pteriomorphia</taxon>
        <taxon>Arcoida</taxon>
        <taxon>Arcoidea</taxon>
        <taxon>Arcidae</taxon>
        <taxon>Tegillarca</taxon>
    </lineage>
</organism>